<protein>
    <submittedName>
        <fullName evidence="1">Uncharacterized protein</fullName>
    </submittedName>
</protein>
<proteinExistence type="predicted"/>
<evidence type="ECO:0000313" key="1">
    <source>
        <dbReference type="EMBL" id="GBF08200.1"/>
    </source>
</evidence>
<comment type="caution">
    <text evidence="1">The sequence shown here is derived from an EMBL/GenBank/DDBJ whole genome shotgun (WGS) entry which is preliminary data.</text>
</comment>
<name>A0A2I9DBY0_9DEIO</name>
<sequence length="87" mass="8621">MLAGRVGALVEILLDFLSLRQVDALAAAELGDGTTETTHVLTLLAVRADWGTAPGLRPSGARLLAGGAALSRGGGAEAGQVGARSAL</sequence>
<reference evidence="2" key="1">
    <citation type="submission" date="2018-01" db="EMBL/GenBank/DDBJ databases">
        <title>Draft Genome Sequence of the Radioresistant Bacterium Deinococcus aerius TR0125, Isolated from the Higher Atmosphere above Japan.</title>
        <authorList>
            <person name="Satoh K."/>
            <person name="Arai H."/>
            <person name="Sanzen T."/>
            <person name="Kawaguchi Y."/>
            <person name="Hayashi H."/>
            <person name="Yokobori S."/>
            <person name="Yamagishi A."/>
            <person name="Oono Y."/>
            <person name="Narumi I."/>
        </authorList>
    </citation>
    <scope>NUCLEOTIDE SEQUENCE [LARGE SCALE GENOMIC DNA]</scope>
    <source>
        <strain evidence="2">TR0125</strain>
    </source>
</reference>
<keyword evidence="2" id="KW-1185">Reference proteome</keyword>
<dbReference type="EMBL" id="BFAG01000026">
    <property type="protein sequence ID" value="GBF08200.1"/>
    <property type="molecule type" value="Genomic_DNA"/>
</dbReference>
<accession>A0A2I9DBY0</accession>
<organism evidence="1 2">
    <name type="scientific">Deinococcus aerius</name>
    <dbReference type="NCBI Taxonomy" id="200253"/>
    <lineage>
        <taxon>Bacteria</taxon>
        <taxon>Thermotogati</taxon>
        <taxon>Deinococcota</taxon>
        <taxon>Deinococci</taxon>
        <taxon>Deinococcales</taxon>
        <taxon>Deinococcaceae</taxon>
        <taxon>Deinococcus</taxon>
    </lineage>
</organism>
<gene>
    <name evidence="1" type="ORF">DAERI_260012</name>
</gene>
<dbReference type="Proteomes" id="UP000236569">
    <property type="component" value="Unassembled WGS sequence"/>
</dbReference>
<dbReference type="AlphaFoldDB" id="A0A2I9DBY0"/>
<evidence type="ECO:0000313" key="2">
    <source>
        <dbReference type="Proteomes" id="UP000236569"/>
    </source>
</evidence>